<reference evidence="11 12" key="1">
    <citation type="journal article" date="2024" name="BMC Genomics">
        <title>De novo assembly and annotation of Popillia japonica's genome with initial clues to its potential as an invasive pest.</title>
        <authorList>
            <person name="Cucini C."/>
            <person name="Boschi S."/>
            <person name="Funari R."/>
            <person name="Cardaioli E."/>
            <person name="Iannotti N."/>
            <person name="Marturano G."/>
            <person name="Paoli F."/>
            <person name="Bruttini M."/>
            <person name="Carapelli A."/>
            <person name="Frati F."/>
            <person name="Nardi F."/>
        </authorList>
    </citation>
    <scope>NUCLEOTIDE SEQUENCE [LARGE SCALE GENOMIC DNA]</scope>
    <source>
        <strain evidence="11">DMR45628</strain>
    </source>
</reference>
<feature type="transmembrane region" description="Helical" evidence="9">
    <location>
        <begin position="355"/>
        <end position="379"/>
    </location>
</feature>
<feature type="transmembrane region" description="Helical" evidence="9">
    <location>
        <begin position="96"/>
        <end position="119"/>
    </location>
</feature>
<dbReference type="Gene3D" id="1.20.1250.20">
    <property type="entry name" value="MFS general substrate transporter like domains"/>
    <property type="match status" value="2"/>
</dbReference>
<dbReference type="CDD" id="cd17358">
    <property type="entry name" value="MFS_GLUT6_8_Class3_like"/>
    <property type="match status" value="1"/>
</dbReference>
<organism evidence="11 12">
    <name type="scientific">Popillia japonica</name>
    <name type="common">Japanese beetle</name>
    <dbReference type="NCBI Taxonomy" id="7064"/>
    <lineage>
        <taxon>Eukaryota</taxon>
        <taxon>Metazoa</taxon>
        <taxon>Ecdysozoa</taxon>
        <taxon>Arthropoda</taxon>
        <taxon>Hexapoda</taxon>
        <taxon>Insecta</taxon>
        <taxon>Pterygota</taxon>
        <taxon>Neoptera</taxon>
        <taxon>Endopterygota</taxon>
        <taxon>Coleoptera</taxon>
        <taxon>Polyphaga</taxon>
        <taxon>Scarabaeiformia</taxon>
        <taxon>Scarabaeidae</taxon>
        <taxon>Rutelinae</taxon>
        <taxon>Popillia</taxon>
    </lineage>
</organism>
<dbReference type="InterPro" id="IPR044775">
    <property type="entry name" value="MFS_ERD6/Tret1-like"/>
</dbReference>
<evidence type="ECO:0000256" key="8">
    <source>
        <dbReference type="RuleBase" id="RU003346"/>
    </source>
</evidence>
<name>A0AAW1KPW5_POPJA</name>
<keyword evidence="4 9" id="KW-1133">Transmembrane helix</keyword>
<feature type="transmembrane region" description="Helical" evidence="9">
    <location>
        <begin position="322"/>
        <end position="343"/>
    </location>
</feature>
<dbReference type="PANTHER" id="PTHR48021:SF47">
    <property type="entry name" value="GH17672P"/>
    <property type="match status" value="1"/>
</dbReference>
<keyword evidence="12" id="KW-1185">Reference proteome</keyword>
<keyword evidence="2" id="KW-1003">Cell membrane</keyword>
<evidence type="ECO:0000256" key="6">
    <source>
        <dbReference type="ARBA" id="ARBA00023180"/>
    </source>
</evidence>
<accession>A0AAW1KPW5</accession>
<comment type="caution">
    <text evidence="11">The sequence shown here is derived from an EMBL/GenBank/DDBJ whole genome shotgun (WGS) entry which is preliminary data.</text>
</comment>
<dbReference type="InterPro" id="IPR005828">
    <property type="entry name" value="MFS_sugar_transport-like"/>
</dbReference>
<feature type="transmembrane region" description="Helical" evidence="9">
    <location>
        <begin position="258"/>
        <end position="283"/>
    </location>
</feature>
<dbReference type="SUPFAM" id="SSF103473">
    <property type="entry name" value="MFS general substrate transporter"/>
    <property type="match status" value="1"/>
</dbReference>
<dbReference type="InterPro" id="IPR003663">
    <property type="entry name" value="Sugar/inositol_transpt"/>
</dbReference>
<protein>
    <submittedName>
        <fullName evidence="11">Sugar transporter</fullName>
    </submittedName>
</protein>
<dbReference type="InterPro" id="IPR050549">
    <property type="entry name" value="MFS_Trehalose_Transporter"/>
</dbReference>
<feature type="transmembrane region" description="Helical" evidence="9">
    <location>
        <begin position="295"/>
        <end position="315"/>
    </location>
</feature>
<keyword evidence="8" id="KW-0813">Transport</keyword>
<dbReference type="FunFam" id="1.20.1250.20:FF:000055">
    <property type="entry name" value="Facilitated trehalose transporter Tret1-2 homolog"/>
    <property type="match status" value="1"/>
</dbReference>
<dbReference type="Pfam" id="PF00083">
    <property type="entry name" value="Sugar_tr"/>
    <property type="match status" value="1"/>
</dbReference>
<feature type="domain" description="Major facilitator superfamily (MFS) profile" evidence="10">
    <location>
        <begin position="14"/>
        <end position="447"/>
    </location>
</feature>
<dbReference type="GO" id="GO:0051119">
    <property type="term" value="F:sugar transmembrane transporter activity"/>
    <property type="evidence" value="ECO:0007669"/>
    <property type="project" value="InterPro"/>
</dbReference>
<dbReference type="GO" id="GO:0005886">
    <property type="term" value="C:plasma membrane"/>
    <property type="evidence" value="ECO:0007669"/>
    <property type="project" value="UniProtKB-SubCell"/>
</dbReference>
<dbReference type="PROSITE" id="PS50850">
    <property type="entry name" value="MFS"/>
    <property type="match status" value="1"/>
</dbReference>
<dbReference type="PROSITE" id="PS00217">
    <property type="entry name" value="SUGAR_TRANSPORT_2"/>
    <property type="match status" value="1"/>
</dbReference>
<dbReference type="InterPro" id="IPR020846">
    <property type="entry name" value="MFS_dom"/>
</dbReference>
<evidence type="ECO:0000256" key="3">
    <source>
        <dbReference type="ARBA" id="ARBA00022692"/>
    </source>
</evidence>
<keyword evidence="6" id="KW-0325">Glycoprotein</keyword>
<dbReference type="PROSITE" id="PS00216">
    <property type="entry name" value="SUGAR_TRANSPORT_1"/>
    <property type="match status" value="1"/>
</dbReference>
<dbReference type="InterPro" id="IPR005829">
    <property type="entry name" value="Sugar_transporter_CS"/>
</dbReference>
<dbReference type="NCBIfam" id="TIGR00879">
    <property type="entry name" value="SP"/>
    <property type="match status" value="1"/>
</dbReference>
<evidence type="ECO:0000256" key="5">
    <source>
        <dbReference type="ARBA" id="ARBA00023136"/>
    </source>
</evidence>
<feature type="transmembrane region" description="Helical" evidence="9">
    <location>
        <begin position="125"/>
        <end position="142"/>
    </location>
</feature>
<evidence type="ECO:0000256" key="4">
    <source>
        <dbReference type="ARBA" id="ARBA00022989"/>
    </source>
</evidence>
<evidence type="ECO:0000259" key="10">
    <source>
        <dbReference type="PROSITE" id="PS50850"/>
    </source>
</evidence>
<comment type="subcellular location">
    <subcellularLocation>
        <location evidence="1">Cell membrane</location>
        <topology evidence="1">Multi-pass membrane protein</topology>
    </subcellularLocation>
</comment>
<dbReference type="Proteomes" id="UP001458880">
    <property type="component" value="Unassembled WGS sequence"/>
</dbReference>
<dbReference type="EMBL" id="JASPKY010000188">
    <property type="protein sequence ID" value="KAK9722422.1"/>
    <property type="molecule type" value="Genomic_DNA"/>
</dbReference>
<keyword evidence="3 9" id="KW-0812">Transmembrane</keyword>
<evidence type="ECO:0000313" key="11">
    <source>
        <dbReference type="EMBL" id="KAK9722422.1"/>
    </source>
</evidence>
<dbReference type="PANTHER" id="PTHR48021">
    <property type="match status" value="1"/>
</dbReference>
<proteinExistence type="inferred from homology"/>
<feature type="transmembrane region" description="Helical" evidence="9">
    <location>
        <begin position="424"/>
        <end position="443"/>
    </location>
</feature>
<gene>
    <name evidence="11" type="ORF">QE152_g19697</name>
</gene>
<comment type="similarity">
    <text evidence="7">Belongs to the major facilitator superfamily. Sugar transporter (TC 2.A.1.1) family. Trehalose transporter subfamily.</text>
</comment>
<feature type="transmembrane region" description="Helical" evidence="9">
    <location>
        <begin position="391"/>
        <end position="412"/>
    </location>
</feature>
<dbReference type="PRINTS" id="PR00171">
    <property type="entry name" value="SUGRTRNSPORT"/>
</dbReference>
<evidence type="ECO:0000256" key="2">
    <source>
        <dbReference type="ARBA" id="ARBA00022475"/>
    </source>
</evidence>
<feature type="transmembrane region" description="Helical" evidence="9">
    <location>
        <begin position="177"/>
        <end position="195"/>
    </location>
</feature>
<evidence type="ECO:0000313" key="12">
    <source>
        <dbReference type="Proteomes" id="UP001458880"/>
    </source>
</evidence>
<keyword evidence="5 9" id="KW-0472">Membrane</keyword>
<keyword evidence="11" id="KW-0762">Sugar transport</keyword>
<evidence type="ECO:0000256" key="1">
    <source>
        <dbReference type="ARBA" id="ARBA00004651"/>
    </source>
</evidence>
<sequence length="460" mass="51225">MRLFKFEVIARRKLLVAAVFAANLSIFSAGMMESWSSPVLPKLLSNNTEENPLGYPISDDEESWIGSLISLGAVVGPFISAFSADHIGRKRTLLALALPLIISFTILIFAQHIILFYIARFLSGVSIGGIFAVLPTYIAEVSEVSIRGMMSTSMNNFEVLGVFMSYAIGPYLTLRTFNVICALVPVLFVAVFLLMPDSPYYLIAKDKKEQAKHCLKRLRCTTDAKAEKEMEEIKISVDKYLGSKYTDILNSRSNIKALIISLSLISFQQLSGVNIITFYTQILFDATGSSIPSEISAVIIGGVQVIAAFVTPFVVDKLGRKILLLISATGMLLSEIPLGVYYYLHDKGTDLTDLYWLPVTCLVFYITVFNFGFGPLPWTMMSELFPDNVKAVATSLTTSICWFLSFILTKYFESVSAHIGMGGSFWIFSGFNFMAIIFVFLWVPETKGKTFEEIQEDLRR</sequence>
<feature type="transmembrane region" description="Helical" evidence="9">
    <location>
        <begin position="154"/>
        <end position="171"/>
    </location>
</feature>
<evidence type="ECO:0000256" key="7">
    <source>
        <dbReference type="ARBA" id="ARBA00024348"/>
    </source>
</evidence>
<dbReference type="AlphaFoldDB" id="A0AAW1KPW5"/>
<feature type="transmembrane region" description="Helical" evidence="9">
    <location>
        <begin position="65"/>
        <end position="84"/>
    </location>
</feature>
<dbReference type="InterPro" id="IPR036259">
    <property type="entry name" value="MFS_trans_sf"/>
</dbReference>
<evidence type="ECO:0000256" key="9">
    <source>
        <dbReference type="SAM" id="Phobius"/>
    </source>
</evidence>